<keyword evidence="3" id="KW-0067">ATP-binding</keyword>
<dbReference type="InterPro" id="IPR027417">
    <property type="entry name" value="P-loop_NTPase"/>
</dbReference>
<dbReference type="SMART" id="SM00490">
    <property type="entry name" value="HELICc"/>
    <property type="match status" value="1"/>
</dbReference>
<reference evidence="6 7" key="1">
    <citation type="submission" date="2022-09" db="EMBL/GenBank/DDBJ databases">
        <authorList>
            <person name="Palmer J.M."/>
        </authorList>
    </citation>
    <scope>NUCLEOTIDE SEQUENCE [LARGE SCALE GENOMIC DNA]</scope>
    <source>
        <strain evidence="6 7">DSM 7382</strain>
    </source>
</reference>
<evidence type="ECO:0000313" key="7">
    <source>
        <dbReference type="Proteomes" id="UP001385951"/>
    </source>
</evidence>
<name>A0AAW0GWT2_9APHY</name>
<dbReference type="GO" id="GO:0008094">
    <property type="term" value="F:ATP-dependent activity, acting on DNA"/>
    <property type="evidence" value="ECO:0007669"/>
    <property type="project" value="TreeGrafter"/>
</dbReference>
<feature type="domain" description="Helicase C-terminal" evidence="5">
    <location>
        <begin position="402"/>
        <end position="559"/>
    </location>
</feature>
<evidence type="ECO:0000313" key="6">
    <source>
        <dbReference type="EMBL" id="KAK7694075.1"/>
    </source>
</evidence>
<dbReference type="PROSITE" id="PS51194">
    <property type="entry name" value="HELICASE_CTER"/>
    <property type="match status" value="1"/>
</dbReference>
<feature type="region of interest" description="Disordered" evidence="4">
    <location>
        <begin position="589"/>
        <end position="666"/>
    </location>
</feature>
<dbReference type="PANTHER" id="PTHR45626">
    <property type="entry name" value="TRANSCRIPTION TERMINATION FACTOR 2-RELATED"/>
    <property type="match status" value="1"/>
</dbReference>
<dbReference type="Proteomes" id="UP001385951">
    <property type="component" value="Unassembled WGS sequence"/>
</dbReference>
<evidence type="ECO:0000256" key="3">
    <source>
        <dbReference type="ARBA" id="ARBA00022840"/>
    </source>
</evidence>
<dbReference type="AlphaFoldDB" id="A0AAW0GWT2"/>
<keyword evidence="2" id="KW-0378">Hydrolase</keyword>
<protein>
    <recommendedName>
        <fullName evidence="5">Helicase C-terminal domain-containing protein</fullName>
    </recommendedName>
</protein>
<dbReference type="GO" id="GO:0006281">
    <property type="term" value="P:DNA repair"/>
    <property type="evidence" value="ECO:0007669"/>
    <property type="project" value="TreeGrafter"/>
</dbReference>
<proteinExistence type="predicted"/>
<dbReference type="EMBL" id="JASBNA010000003">
    <property type="protein sequence ID" value="KAK7694075.1"/>
    <property type="molecule type" value="Genomic_DNA"/>
</dbReference>
<evidence type="ECO:0000256" key="4">
    <source>
        <dbReference type="SAM" id="MobiDB-lite"/>
    </source>
</evidence>
<dbReference type="Gene3D" id="3.40.50.300">
    <property type="entry name" value="P-loop containing nucleotide triphosphate hydrolases"/>
    <property type="match status" value="1"/>
</dbReference>
<keyword evidence="1" id="KW-0547">Nucleotide-binding</keyword>
<dbReference type="GO" id="GO:0005634">
    <property type="term" value="C:nucleus"/>
    <property type="evidence" value="ECO:0007669"/>
    <property type="project" value="TreeGrafter"/>
</dbReference>
<dbReference type="InterPro" id="IPR049730">
    <property type="entry name" value="SNF2/RAD54-like_C"/>
</dbReference>
<gene>
    <name evidence="6" type="ORF">QCA50_003651</name>
</gene>
<evidence type="ECO:0000259" key="5">
    <source>
        <dbReference type="PROSITE" id="PS51194"/>
    </source>
</evidence>
<comment type="caution">
    <text evidence="6">The sequence shown here is derived from an EMBL/GenBank/DDBJ whole genome shotgun (WGS) entry which is preliminary data.</text>
</comment>
<dbReference type="Pfam" id="PF00271">
    <property type="entry name" value="Helicase_C"/>
    <property type="match status" value="1"/>
</dbReference>
<dbReference type="SUPFAM" id="SSF52540">
    <property type="entry name" value="P-loop containing nucleoside triphosphate hydrolases"/>
    <property type="match status" value="1"/>
</dbReference>
<keyword evidence="7" id="KW-1185">Reference proteome</keyword>
<dbReference type="PANTHER" id="PTHR45626:SF51">
    <property type="entry name" value="SNF2-RELATED DOMAIN-CONTAINING PROTEIN"/>
    <property type="match status" value="1"/>
</dbReference>
<accession>A0AAW0GWT2</accession>
<dbReference type="InterPro" id="IPR001650">
    <property type="entry name" value="Helicase_C-like"/>
</dbReference>
<dbReference type="GO" id="GO:0005524">
    <property type="term" value="F:ATP binding"/>
    <property type="evidence" value="ECO:0007669"/>
    <property type="project" value="UniProtKB-KW"/>
</dbReference>
<evidence type="ECO:0000256" key="1">
    <source>
        <dbReference type="ARBA" id="ARBA00022741"/>
    </source>
</evidence>
<dbReference type="GO" id="GO:0016787">
    <property type="term" value="F:hydrolase activity"/>
    <property type="evidence" value="ECO:0007669"/>
    <property type="project" value="UniProtKB-KW"/>
</dbReference>
<dbReference type="CDD" id="cd18793">
    <property type="entry name" value="SF2_C_SNF"/>
    <property type="match status" value="1"/>
</dbReference>
<sequence length="666" mass="75646">MGLQFGEASELQYPESDQELENLQLSCDESTAPSSEITSRPPARVWTTADRLDLNKLSHIMTDFLQIPQFALNRRLFTTHVVEPLMSRSGPKPGAIDVLTQVMKSVMIRHRISDVEQDILLPFIHHETILLDLDPYAVQTYNVMQASVAINAIDSERTDQDYLFHPRNAAHLQQTVENMSQALFWQVDDKLFGVKENLKDSEGFLQRVAARGHDHDTELLKDALNHMRLANDNPIWRELMLYPNVFQRVVDMPLRVYDAWTLLSPQICYISDPRSHHYYLLFHPEHLAQLHSTILNRPLLGIDNLIELGNLVIAEELLRQQNFSSLVNDGKTSKSIALDKNVKFKELAMTSPEKLKQIRRELAEVHHQVNGPSQSNSSDGPSPLLRLSPLAKTRLWNSTSSKLDYIMNDILLYSPHEKFLIFSGSPLTLAYITEALNIIKVRHLHFTSKVDLKTREQYVTTFETSDTFRVFLMELKHGARGLNLVSASRVIFCEPVWKADVETQAIKRVHRIGQTRPVTVKTLAIRSTFEETMVSRSAALRNGSRSSGEKSTDFVDDRTMRDYLSNPTFLPRPPLPTIRLDIPFLGEAATRGNDQLPDRPTARKPAQYTERSATAGLSDGTQDVIEGGVDNPRKRRAESLDIASLGQDGPARQQRKKPRIGVRFDI</sequence>
<dbReference type="InterPro" id="IPR050628">
    <property type="entry name" value="SNF2_RAD54_helicase_TF"/>
</dbReference>
<evidence type="ECO:0000256" key="2">
    <source>
        <dbReference type="ARBA" id="ARBA00022801"/>
    </source>
</evidence>
<organism evidence="6 7">
    <name type="scientific">Cerrena zonata</name>
    <dbReference type="NCBI Taxonomy" id="2478898"/>
    <lineage>
        <taxon>Eukaryota</taxon>
        <taxon>Fungi</taxon>
        <taxon>Dikarya</taxon>
        <taxon>Basidiomycota</taxon>
        <taxon>Agaricomycotina</taxon>
        <taxon>Agaricomycetes</taxon>
        <taxon>Polyporales</taxon>
        <taxon>Cerrenaceae</taxon>
        <taxon>Cerrena</taxon>
    </lineage>
</organism>